<dbReference type="EMBL" id="AUPZ01000022">
    <property type="protein sequence ID" value="EQB34313.1"/>
    <property type="molecule type" value="Genomic_DNA"/>
</dbReference>
<keyword evidence="3" id="KW-1185">Reference proteome</keyword>
<dbReference type="AlphaFoldDB" id="T0KLR1"/>
<name>T0KLR1_9BACT</name>
<protein>
    <submittedName>
        <fullName evidence="2">Uncharacterized protein</fullName>
    </submittedName>
</protein>
<dbReference type="RefSeq" id="WP_021288530.1">
    <property type="nucleotide sequence ID" value="NZ_AUPZ01000022.1"/>
</dbReference>
<reference evidence="2 3" key="1">
    <citation type="submission" date="2013-07" db="EMBL/GenBank/DDBJ databases">
        <title>Sulfurimonas hongkongensis AST-10 Genome Sequencing.</title>
        <authorList>
            <person name="Cai L."/>
            <person name="Zhang T."/>
        </authorList>
    </citation>
    <scope>NUCLEOTIDE SEQUENCE [LARGE SCALE GENOMIC DNA]</scope>
    <source>
        <strain evidence="2 3">AST-10</strain>
    </source>
</reference>
<sequence length="78" mass="9003">MKNPFESGHIKNYVLLYISVVAIMVLFFIASSIFIEDVRVEKKEFVSDMKGSKKELRVIKQEQNRSFGSGIKLLDKAY</sequence>
<comment type="caution">
    <text evidence="2">The sequence shown here is derived from an EMBL/GenBank/DDBJ whole genome shotgun (WGS) entry which is preliminary data.</text>
</comment>
<organism evidence="2 3">
    <name type="scientific">Sulfurimonas hongkongensis</name>
    <dbReference type="NCBI Taxonomy" id="1172190"/>
    <lineage>
        <taxon>Bacteria</taxon>
        <taxon>Pseudomonadati</taxon>
        <taxon>Campylobacterota</taxon>
        <taxon>Epsilonproteobacteria</taxon>
        <taxon>Campylobacterales</taxon>
        <taxon>Sulfurimonadaceae</taxon>
        <taxon>Sulfurimonas</taxon>
    </lineage>
</organism>
<evidence type="ECO:0000256" key="1">
    <source>
        <dbReference type="SAM" id="Phobius"/>
    </source>
</evidence>
<dbReference type="Proteomes" id="UP000015520">
    <property type="component" value="Unassembled WGS sequence"/>
</dbReference>
<evidence type="ECO:0000313" key="3">
    <source>
        <dbReference type="Proteomes" id="UP000015520"/>
    </source>
</evidence>
<keyword evidence="1" id="KW-0472">Membrane</keyword>
<feature type="transmembrane region" description="Helical" evidence="1">
    <location>
        <begin position="14"/>
        <end position="35"/>
    </location>
</feature>
<proteinExistence type="predicted"/>
<dbReference type="OrthoDB" id="5334945at2"/>
<keyword evidence="1" id="KW-0812">Transmembrane</keyword>
<gene>
    <name evidence="2" type="ORF">M947_11490</name>
</gene>
<accession>T0KLR1</accession>
<keyword evidence="1" id="KW-1133">Transmembrane helix</keyword>
<evidence type="ECO:0000313" key="2">
    <source>
        <dbReference type="EMBL" id="EQB34313.1"/>
    </source>
</evidence>
<dbReference type="PATRIC" id="fig|1172190.3.peg.2215"/>